<feature type="domain" description="Biotin synthase auxiliary protein C-terminal" evidence="8">
    <location>
        <begin position="66"/>
        <end position="91"/>
    </location>
</feature>
<comment type="cofactor">
    <cofactor evidence="1">
        <name>iron-sulfur cluster</name>
        <dbReference type="ChEBI" id="CHEBI:30408"/>
    </cofactor>
</comment>
<comment type="similarity">
    <text evidence="6">Belongs to the BsaP family.</text>
</comment>
<keyword evidence="2" id="KW-0479">Metal-binding</keyword>
<comment type="caution">
    <text evidence="9">The sequence shown here is derived from an EMBL/GenBank/DDBJ whole genome shotgun (WGS) entry which is preliminary data.</text>
</comment>
<accession>A0ABP9CUG1</accession>
<dbReference type="EMBL" id="BAABKQ010000001">
    <property type="protein sequence ID" value="GAA4817543.1"/>
    <property type="molecule type" value="Genomic_DNA"/>
</dbReference>
<protein>
    <recommendedName>
        <fullName evidence="7">Biotin synthase auxiliary protein</fullName>
    </recommendedName>
</protein>
<organism evidence="9 10">
    <name type="scientific">Tomitella cavernea</name>
    <dbReference type="NCBI Taxonomy" id="1387982"/>
    <lineage>
        <taxon>Bacteria</taxon>
        <taxon>Bacillati</taxon>
        <taxon>Actinomycetota</taxon>
        <taxon>Actinomycetes</taxon>
        <taxon>Mycobacteriales</taxon>
        <taxon>Tomitella</taxon>
    </lineage>
</organism>
<evidence type="ECO:0000313" key="9">
    <source>
        <dbReference type="EMBL" id="GAA4817543.1"/>
    </source>
</evidence>
<keyword evidence="4" id="KW-0408">Iron</keyword>
<evidence type="ECO:0000256" key="1">
    <source>
        <dbReference type="ARBA" id="ARBA00001915"/>
    </source>
</evidence>
<gene>
    <name evidence="9" type="ORF">GCM10023353_25370</name>
</gene>
<keyword evidence="10" id="KW-1185">Reference proteome</keyword>
<dbReference type="Pfam" id="PF26519">
    <property type="entry name" value="BsaP"/>
    <property type="match status" value="1"/>
</dbReference>
<proteinExistence type="inferred from homology"/>
<dbReference type="Proteomes" id="UP001500839">
    <property type="component" value="Unassembled WGS sequence"/>
</dbReference>
<evidence type="ECO:0000256" key="2">
    <source>
        <dbReference type="ARBA" id="ARBA00022723"/>
    </source>
</evidence>
<sequence length="93" mass="9896">MIVSEGERVGGELLAGGPLDVGAQRFDVNTGAEIESGAEAQDAGLAERVAGCLQPPRYCGVCARRMVVQVRPDGWWAQCSRHGRVDSSALELR</sequence>
<evidence type="ECO:0000256" key="5">
    <source>
        <dbReference type="ARBA" id="ARBA00093761"/>
    </source>
</evidence>
<evidence type="ECO:0000256" key="6">
    <source>
        <dbReference type="ARBA" id="ARBA00093780"/>
    </source>
</evidence>
<name>A0ABP9CUG1_9ACTN</name>
<evidence type="ECO:0000259" key="8">
    <source>
        <dbReference type="Pfam" id="PF26519"/>
    </source>
</evidence>
<reference evidence="10" key="1">
    <citation type="journal article" date="2019" name="Int. J. Syst. Evol. Microbiol.">
        <title>The Global Catalogue of Microorganisms (GCM) 10K type strain sequencing project: providing services to taxonomists for standard genome sequencing and annotation.</title>
        <authorList>
            <consortium name="The Broad Institute Genomics Platform"/>
            <consortium name="The Broad Institute Genome Sequencing Center for Infectious Disease"/>
            <person name="Wu L."/>
            <person name="Ma J."/>
        </authorList>
    </citation>
    <scope>NUCLEOTIDE SEQUENCE [LARGE SCALE GENOMIC DNA]</scope>
    <source>
        <strain evidence="10">JCM 18542</strain>
    </source>
</reference>
<evidence type="ECO:0000313" key="10">
    <source>
        <dbReference type="Proteomes" id="UP001500839"/>
    </source>
</evidence>
<evidence type="ECO:0000256" key="7">
    <source>
        <dbReference type="ARBA" id="ARBA00093796"/>
    </source>
</evidence>
<keyword evidence="3" id="KW-0093">Biotin biosynthesis</keyword>
<evidence type="ECO:0000256" key="3">
    <source>
        <dbReference type="ARBA" id="ARBA00022756"/>
    </source>
</evidence>
<dbReference type="InterPro" id="IPR058605">
    <property type="entry name" value="BsaP_C"/>
</dbReference>
<comment type="function">
    <text evidence="5">Required for the activity of the biotin synthase BioB.</text>
</comment>
<evidence type="ECO:0000256" key="4">
    <source>
        <dbReference type="ARBA" id="ARBA00023004"/>
    </source>
</evidence>